<dbReference type="Proteomes" id="UP000299102">
    <property type="component" value="Unassembled WGS sequence"/>
</dbReference>
<reference evidence="1 2" key="1">
    <citation type="journal article" date="2019" name="Commun. Biol.">
        <title>The bagworm genome reveals a unique fibroin gene that provides high tensile strength.</title>
        <authorList>
            <person name="Kono N."/>
            <person name="Nakamura H."/>
            <person name="Ohtoshi R."/>
            <person name="Tomita M."/>
            <person name="Numata K."/>
            <person name="Arakawa K."/>
        </authorList>
    </citation>
    <scope>NUCLEOTIDE SEQUENCE [LARGE SCALE GENOMIC DNA]</scope>
</reference>
<proteinExistence type="predicted"/>
<organism evidence="1 2">
    <name type="scientific">Eumeta variegata</name>
    <name type="common">Bagworm moth</name>
    <name type="synonym">Eumeta japonica</name>
    <dbReference type="NCBI Taxonomy" id="151549"/>
    <lineage>
        <taxon>Eukaryota</taxon>
        <taxon>Metazoa</taxon>
        <taxon>Ecdysozoa</taxon>
        <taxon>Arthropoda</taxon>
        <taxon>Hexapoda</taxon>
        <taxon>Insecta</taxon>
        <taxon>Pterygota</taxon>
        <taxon>Neoptera</taxon>
        <taxon>Endopterygota</taxon>
        <taxon>Lepidoptera</taxon>
        <taxon>Glossata</taxon>
        <taxon>Ditrysia</taxon>
        <taxon>Tineoidea</taxon>
        <taxon>Psychidae</taxon>
        <taxon>Oiketicinae</taxon>
        <taxon>Eumeta</taxon>
    </lineage>
</organism>
<evidence type="ECO:0000313" key="1">
    <source>
        <dbReference type="EMBL" id="GBP12009.1"/>
    </source>
</evidence>
<sequence>MQPPAVTGVTRHDVCRLIFYDMFLFIDTPSGARRQREEWRGEDYGAVVKPPRKYLYDVRFIQAGDFSVLWWSMGRRVPFQREGTLYGHMMVASSSLAEFNTPVTPVNANRL</sequence>
<gene>
    <name evidence="1" type="ORF">EVAR_5853_1</name>
</gene>
<dbReference type="EMBL" id="BGZK01000049">
    <property type="protein sequence ID" value="GBP12009.1"/>
    <property type="molecule type" value="Genomic_DNA"/>
</dbReference>
<protein>
    <submittedName>
        <fullName evidence="1">Uncharacterized protein</fullName>
    </submittedName>
</protein>
<keyword evidence="2" id="KW-1185">Reference proteome</keyword>
<name>A0A4C1TBW2_EUMVA</name>
<dbReference type="AlphaFoldDB" id="A0A4C1TBW2"/>
<comment type="caution">
    <text evidence="1">The sequence shown here is derived from an EMBL/GenBank/DDBJ whole genome shotgun (WGS) entry which is preliminary data.</text>
</comment>
<accession>A0A4C1TBW2</accession>
<evidence type="ECO:0000313" key="2">
    <source>
        <dbReference type="Proteomes" id="UP000299102"/>
    </source>
</evidence>